<sequence length="320" mass="36419">MGYFTNENSYCRFDVGLHEAMLSLGVGEFKDEVVCTCARQLTEVAAMADVLRFATLLSLIYVGVLSLPTQRKSSRLWQWDQFGFVLMSTLEEDEKAVDAYNGYVKVIIGFNHFGEQLLGRCMQSERVEIQPSIVQEISVLTPAYHNARRRNVRLSEEEEKDFNAFEGKQSVLKLKFYSYSFMIPSSTVMSKTPKFRKSSVHYSGRIPKWYTILLDKRLNHDGGGIKEAQINDTYVGADVGRKINDVIMTMTIFLEKVAVAAVNFKEFKDGLLHCGATPMHIYERLMHSKELANGLIQRALALLRQAQALNRKAKALHLRK</sequence>
<name>A0ABQ5BW12_9ASTR</name>
<organism evidence="1 2">
    <name type="scientific">Tanacetum coccineum</name>
    <dbReference type="NCBI Taxonomy" id="301880"/>
    <lineage>
        <taxon>Eukaryota</taxon>
        <taxon>Viridiplantae</taxon>
        <taxon>Streptophyta</taxon>
        <taxon>Embryophyta</taxon>
        <taxon>Tracheophyta</taxon>
        <taxon>Spermatophyta</taxon>
        <taxon>Magnoliopsida</taxon>
        <taxon>eudicotyledons</taxon>
        <taxon>Gunneridae</taxon>
        <taxon>Pentapetalae</taxon>
        <taxon>asterids</taxon>
        <taxon>campanulids</taxon>
        <taxon>Asterales</taxon>
        <taxon>Asteraceae</taxon>
        <taxon>Asteroideae</taxon>
        <taxon>Anthemideae</taxon>
        <taxon>Anthemidinae</taxon>
        <taxon>Tanacetum</taxon>
    </lineage>
</organism>
<proteinExistence type="predicted"/>
<comment type="caution">
    <text evidence="1">The sequence shown here is derived from an EMBL/GenBank/DDBJ whole genome shotgun (WGS) entry which is preliminary data.</text>
</comment>
<keyword evidence="2" id="KW-1185">Reference proteome</keyword>
<evidence type="ECO:0000313" key="2">
    <source>
        <dbReference type="Proteomes" id="UP001151760"/>
    </source>
</evidence>
<dbReference type="Proteomes" id="UP001151760">
    <property type="component" value="Unassembled WGS sequence"/>
</dbReference>
<protein>
    <submittedName>
        <fullName evidence="1">Uncharacterized protein</fullName>
    </submittedName>
</protein>
<reference evidence="1" key="2">
    <citation type="submission" date="2022-01" db="EMBL/GenBank/DDBJ databases">
        <authorList>
            <person name="Yamashiro T."/>
            <person name="Shiraishi A."/>
            <person name="Satake H."/>
            <person name="Nakayama K."/>
        </authorList>
    </citation>
    <scope>NUCLEOTIDE SEQUENCE</scope>
</reference>
<reference evidence="1" key="1">
    <citation type="journal article" date="2022" name="Int. J. Mol. Sci.">
        <title>Draft Genome of Tanacetum Coccineum: Genomic Comparison of Closely Related Tanacetum-Family Plants.</title>
        <authorList>
            <person name="Yamashiro T."/>
            <person name="Shiraishi A."/>
            <person name="Nakayama K."/>
            <person name="Satake H."/>
        </authorList>
    </citation>
    <scope>NUCLEOTIDE SEQUENCE</scope>
</reference>
<gene>
    <name evidence="1" type="ORF">Tco_0876723</name>
</gene>
<accession>A0ABQ5BW12</accession>
<dbReference type="EMBL" id="BQNB010013606">
    <property type="protein sequence ID" value="GJT18017.1"/>
    <property type="molecule type" value="Genomic_DNA"/>
</dbReference>
<evidence type="ECO:0000313" key="1">
    <source>
        <dbReference type="EMBL" id="GJT18017.1"/>
    </source>
</evidence>